<evidence type="ECO:0000313" key="11">
    <source>
        <dbReference type="EMBL" id="KAF2133366.1"/>
    </source>
</evidence>
<feature type="compositionally biased region" description="Low complexity" evidence="8">
    <location>
        <begin position="1009"/>
        <end position="1031"/>
    </location>
</feature>
<dbReference type="InterPro" id="IPR001452">
    <property type="entry name" value="SH3_domain"/>
</dbReference>
<feature type="compositionally biased region" description="Low complexity" evidence="8">
    <location>
        <begin position="508"/>
        <end position="537"/>
    </location>
</feature>
<dbReference type="GO" id="GO:0106006">
    <property type="term" value="F:cytoskeletal protein-membrane anchor activity"/>
    <property type="evidence" value="ECO:0007669"/>
    <property type="project" value="UniProtKB-ARBA"/>
</dbReference>
<dbReference type="PRINTS" id="PR00452">
    <property type="entry name" value="SH3DOMAIN"/>
</dbReference>
<feature type="compositionally biased region" description="Low complexity" evidence="8">
    <location>
        <begin position="433"/>
        <end position="456"/>
    </location>
</feature>
<feature type="compositionally biased region" description="Pro residues" evidence="8">
    <location>
        <begin position="1420"/>
        <end position="1430"/>
    </location>
</feature>
<protein>
    <recommendedName>
        <fullName evidence="13">SH3 domain-containing protein</fullName>
    </recommendedName>
</protein>
<reference evidence="11" key="1">
    <citation type="journal article" date="2020" name="Stud. Mycol.">
        <title>101 Dothideomycetes genomes: a test case for predicting lifestyles and emergence of pathogens.</title>
        <authorList>
            <person name="Haridas S."/>
            <person name="Albert R."/>
            <person name="Binder M."/>
            <person name="Bloem J."/>
            <person name="Labutti K."/>
            <person name="Salamov A."/>
            <person name="Andreopoulos B."/>
            <person name="Baker S."/>
            <person name="Barry K."/>
            <person name="Bills G."/>
            <person name="Bluhm B."/>
            <person name="Cannon C."/>
            <person name="Castanera R."/>
            <person name="Culley D."/>
            <person name="Daum C."/>
            <person name="Ezra D."/>
            <person name="Gonzalez J."/>
            <person name="Henrissat B."/>
            <person name="Kuo A."/>
            <person name="Liang C."/>
            <person name="Lipzen A."/>
            <person name="Lutzoni F."/>
            <person name="Magnuson J."/>
            <person name="Mondo S."/>
            <person name="Nolan M."/>
            <person name="Ohm R."/>
            <person name="Pangilinan J."/>
            <person name="Park H.-J."/>
            <person name="Ramirez L."/>
            <person name="Alfaro M."/>
            <person name="Sun H."/>
            <person name="Tritt A."/>
            <person name="Yoshinaga Y."/>
            <person name="Zwiers L.-H."/>
            <person name="Turgeon B."/>
            <person name="Goodwin S."/>
            <person name="Spatafora J."/>
            <person name="Crous P."/>
            <person name="Grigoriev I."/>
        </authorList>
    </citation>
    <scope>NUCLEOTIDE SEQUENCE</scope>
    <source>
        <strain evidence="11">CBS 119687</strain>
    </source>
</reference>
<feature type="compositionally biased region" description="Low complexity" evidence="8">
    <location>
        <begin position="1431"/>
        <end position="1451"/>
    </location>
</feature>
<dbReference type="InterPro" id="IPR027267">
    <property type="entry name" value="AH/BAR_dom_sf"/>
</dbReference>
<evidence type="ECO:0000256" key="2">
    <source>
        <dbReference type="ARBA" id="ARBA00022443"/>
    </source>
</evidence>
<dbReference type="GO" id="GO:1903475">
    <property type="term" value="P:mitotic actomyosin contractile ring assembly"/>
    <property type="evidence" value="ECO:0007669"/>
    <property type="project" value="UniProtKB-ARBA"/>
</dbReference>
<gene>
    <name evidence="11" type="ORF">P153DRAFT_332062</name>
</gene>
<dbReference type="InterPro" id="IPR031160">
    <property type="entry name" value="F_BAR_dom"/>
</dbReference>
<evidence type="ECO:0000313" key="12">
    <source>
        <dbReference type="Proteomes" id="UP000799771"/>
    </source>
</evidence>
<feature type="compositionally biased region" description="Basic and acidic residues" evidence="8">
    <location>
        <begin position="349"/>
        <end position="382"/>
    </location>
</feature>
<keyword evidence="5" id="KW-0206">Cytoskeleton</keyword>
<dbReference type="GO" id="GO:0005543">
    <property type="term" value="F:phospholipid binding"/>
    <property type="evidence" value="ECO:0007669"/>
    <property type="project" value="TreeGrafter"/>
</dbReference>
<feature type="compositionally biased region" description="Pro residues" evidence="8">
    <location>
        <begin position="1262"/>
        <end position="1275"/>
    </location>
</feature>
<accession>A0A6A6APA5</accession>
<keyword evidence="3" id="KW-0963">Cytoplasm</keyword>
<dbReference type="InterPro" id="IPR036028">
    <property type="entry name" value="SH3-like_dom_sf"/>
</dbReference>
<feature type="compositionally biased region" description="Low complexity" evidence="8">
    <location>
        <begin position="660"/>
        <end position="674"/>
    </location>
</feature>
<evidence type="ECO:0000256" key="4">
    <source>
        <dbReference type="ARBA" id="ARBA00022553"/>
    </source>
</evidence>
<sequence>MSEPPSVSLSFANNFWGKDDAGVGPMLDRMHYAKVTNDELKSFYAQRGAIEEEYARKLLNLSRKPLGSTETGTLKLSCDVLRAEVESMGKSHQNVAQQMKTELEEPLAAFAGGMKERRKIVQNGIEKVIKLKMQQTGTVNKARDRYEQDCLKIKGFLAQAHMVMGHEERKNKAKLEKTQINLTTTSSEYEAAVKILEETTVRWNRDWKAACDKFQDLEEERIDYTKSSLWNYANIASTVCVSDDASCEKMRLSLEDCDVEKDISSFIKDSGTGQEIPDAPKFINFCRGDAETSSVVSDDDNYCVAQFARTMNPAYRASSPPISVFESHHDPNNPLARELGLQQDTQPIVRDETSKRARKSIDQKRPPPEMQRHYTESPRHFMESPQPPMESLRRQHTEPVQQFAEHPRRYAESPQQYVEPQRQYKEPPQQYVEAPRQYQEPPQQYQDPPQQYVEPPRQYTEPPRQYAEPPQQYAEPMRRQPTEQLRQHIEAPQYPPEPSRQSTELSRQYTEPPQQYVEPPQQYTEPPQQYTEPPQQQIEPLRRQHTEPPQQQHIEPLRRQHTESPHPFVEPPRPFAESPRQSVELQRHRPEPPRPFVETPRQSGELQRHRPEPPRPFVESPRQSLELQRHRPEPPRPFVESPRQSVELQRHRPEPPQPVKPVQAPQPVQKAQPAPSRPASRGVQPDPRLLQAQQEANLQQQQSQVPHNDYPSDGMTQFCRIGPPSDRSTIPSPARPASVDSLSEHSNHTSFSSIEPPSGSASPGKPLAPQSPLPEPSPIEESSVQKKRSFFQNSPFRRKSKTEKDIPVVKPSTQNTKKDIPVVLKPSNRNTWAPTPRQTNNENISPTRPYSRGTRRTTTQEAPRTASPEPVDPRAQFQLNVGNNVFDVASPDGKKQEEQDEPQDELDPIAQALEELRGVTKQASTRVTADRYHGLATPKPPPTPAVGSSLAGSAPTPLAKLNVRAAKESTPPPSYEPPSPAQLPAALRPAPQRPAPKPSVSQRPILQRPVTKPLVVKPPVSKPLVPQSPVLQSPVLQSPTPQPLMPQLPVSQPRVAQPPALQPRVTQPPALQPRVTQPPALQPRVTQPPALQPQVPQSPARVTQPAALQPRVPQSPAPQPRVPQQTVPQSPISQPRVPPSLMPQSPISQPRVAQSTAPQSPAPQSPMSQPRMVQPPVSKPPVQQPPVSKPPVSKPPVSQPPVSQPSMSRLGAPKPAHTARQMQKTTQMYVNQTANVFKGNDSARPSTRGSTRQEEPPRAASPAPPRAASPAPPRALSPRPSLYTAPKQAPSRPTSQQMPSRTATQQGPSRTATQQGPSRAAQQQAPSPSTYHPVQQPQSPSTYRPASRQQQPSPAPAPTPAANFRTATSSPNPYAASNAGRPRAQTNGSTSSQAYGTPMGRNSYSSARAPSPSVNSTPTPRAPSPQPPSQPTFASSRPASRAAPSSRAVSPQPQFRQSHERPSTRGSERSMNMAPSERGEGSVFGGGSVHGGSIYGGSSRGRPQSVYQGAGGSSAASVRAESRTRSKSLAEPKNYNTDGRIILNYSRAMYSYTAQIPEELGFMKGDILAVLRLQDDGWWEAEAVGKTGRPGLVPSNYLQAC</sequence>
<feature type="compositionally biased region" description="Polar residues" evidence="8">
    <location>
        <begin position="748"/>
        <end position="761"/>
    </location>
</feature>
<feature type="compositionally biased region" description="Pro residues" evidence="8">
    <location>
        <begin position="1177"/>
        <end position="1203"/>
    </location>
</feature>
<dbReference type="PANTHER" id="PTHR23065">
    <property type="entry name" value="PROLINE-SERINE-THREONINE PHOSPHATASE INTERACTING PROTEIN 1"/>
    <property type="match status" value="1"/>
</dbReference>
<feature type="compositionally biased region" description="Polar residues" evidence="8">
    <location>
        <begin position="1220"/>
        <end position="1235"/>
    </location>
</feature>
<keyword evidence="7" id="KW-0175">Coiled coil</keyword>
<feature type="compositionally biased region" description="Polar residues" evidence="8">
    <location>
        <begin position="1384"/>
        <end position="1415"/>
    </location>
</feature>
<dbReference type="SMART" id="SM00055">
    <property type="entry name" value="FCH"/>
    <property type="match status" value="1"/>
</dbReference>
<dbReference type="GeneID" id="54405926"/>
<comment type="subcellular location">
    <subcellularLocation>
        <location evidence="1">Cytoplasm</location>
        <location evidence="1">Cytoskeleton</location>
    </subcellularLocation>
</comment>
<dbReference type="Gene3D" id="1.20.1270.60">
    <property type="entry name" value="Arfaptin homology (AH) domain/BAR domain"/>
    <property type="match status" value="1"/>
</dbReference>
<dbReference type="PROSITE" id="PS50002">
    <property type="entry name" value="SH3"/>
    <property type="match status" value="1"/>
</dbReference>
<feature type="region of interest" description="Disordered" evidence="8">
    <location>
        <begin position="322"/>
        <end position="1533"/>
    </location>
</feature>
<feature type="compositionally biased region" description="Basic and acidic residues" evidence="8">
    <location>
        <begin position="476"/>
        <end position="489"/>
    </location>
</feature>
<feature type="compositionally biased region" description="Polar residues" evidence="8">
    <location>
        <begin position="1142"/>
        <end position="1152"/>
    </location>
</feature>
<feature type="compositionally biased region" description="Acidic residues" evidence="8">
    <location>
        <begin position="898"/>
        <end position="907"/>
    </location>
</feature>
<proteinExistence type="predicted"/>
<dbReference type="FunFam" id="2.30.30.40:FF:000164">
    <property type="entry name" value="Cell division control protein"/>
    <property type="match status" value="1"/>
</dbReference>
<keyword evidence="12" id="KW-1185">Reference proteome</keyword>
<dbReference type="Pfam" id="PF00018">
    <property type="entry name" value="SH3_1"/>
    <property type="match status" value="1"/>
</dbReference>
<evidence type="ECO:0000256" key="6">
    <source>
        <dbReference type="PROSITE-ProRule" id="PRU00192"/>
    </source>
</evidence>
<dbReference type="PANTHER" id="PTHR23065:SF7">
    <property type="entry name" value="NOSTRIN, ISOFORM H"/>
    <property type="match status" value="1"/>
</dbReference>
<evidence type="ECO:0000256" key="3">
    <source>
        <dbReference type="ARBA" id="ARBA00022490"/>
    </source>
</evidence>
<dbReference type="Pfam" id="PF00611">
    <property type="entry name" value="FCH"/>
    <property type="match status" value="1"/>
</dbReference>
<evidence type="ECO:0000256" key="5">
    <source>
        <dbReference type="ARBA" id="ARBA00023212"/>
    </source>
</evidence>
<feature type="compositionally biased region" description="Gly residues" evidence="8">
    <location>
        <begin position="1482"/>
        <end position="1499"/>
    </location>
</feature>
<feature type="domain" description="F-BAR" evidence="10">
    <location>
        <begin position="9"/>
        <end position="262"/>
    </location>
</feature>
<dbReference type="GO" id="GO:0009898">
    <property type="term" value="C:cytoplasmic side of plasma membrane"/>
    <property type="evidence" value="ECO:0007669"/>
    <property type="project" value="TreeGrafter"/>
</dbReference>
<dbReference type="EMBL" id="ML977499">
    <property type="protein sequence ID" value="KAF2133366.1"/>
    <property type="molecule type" value="Genomic_DNA"/>
</dbReference>
<dbReference type="FunFam" id="1.20.1270.60:FF:000045">
    <property type="entry name" value="Cell division control protein"/>
    <property type="match status" value="1"/>
</dbReference>
<dbReference type="Proteomes" id="UP000799771">
    <property type="component" value="Unassembled WGS sequence"/>
</dbReference>
<dbReference type="CDD" id="cd07651">
    <property type="entry name" value="F-BAR_PombeCdc15_like"/>
    <property type="match status" value="1"/>
</dbReference>
<keyword evidence="2 6" id="KW-0728">SH3 domain</keyword>
<dbReference type="PRINTS" id="PR00499">
    <property type="entry name" value="P67PHOX"/>
</dbReference>
<feature type="compositionally biased region" description="Pro residues" evidence="8">
    <location>
        <begin position="970"/>
        <end position="981"/>
    </location>
</feature>
<dbReference type="SMART" id="SM00326">
    <property type="entry name" value="SH3"/>
    <property type="match status" value="1"/>
</dbReference>
<feature type="compositionally biased region" description="Polar residues" evidence="8">
    <location>
        <begin position="1291"/>
        <end position="1342"/>
    </location>
</feature>
<evidence type="ECO:0008006" key="13">
    <source>
        <dbReference type="Google" id="ProtNLM"/>
    </source>
</evidence>
<dbReference type="SUPFAM" id="SSF103657">
    <property type="entry name" value="BAR/IMD domain-like"/>
    <property type="match status" value="1"/>
</dbReference>
<name>A0A6A6APA5_9PLEO</name>
<evidence type="ECO:0000256" key="1">
    <source>
        <dbReference type="ARBA" id="ARBA00004245"/>
    </source>
</evidence>
<dbReference type="InterPro" id="IPR001060">
    <property type="entry name" value="FCH_dom"/>
</dbReference>
<feature type="domain" description="SH3" evidence="9">
    <location>
        <begin position="1541"/>
        <end position="1601"/>
    </location>
</feature>
<keyword evidence="4" id="KW-0597">Phosphoprotein</keyword>
<evidence type="ECO:0000256" key="7">
    <source>
        <dbReference type="PROSITE-ProRule" id="PRU01077"/>
    </source>
</evidence>
<dbReference type="SUPFAM" id="SSF50044">
    <property type="entry name" value="SH3-domain"/>
    <property type="match status" value="1"/>
</dbReference>
<feature type="compositionally biased region" description="Basic and acidic residues" evidence="8">
    <location>
        <begin position="1520"/>
        <end position="1530"/>
    </location>
</feature>
<organism evidence="11 12">
    <name type="scientific">Dothidotthia symphoricarpi CBS 119687</name>
    <dbReference type="NCBI Taxonomy" id="1392245"/>
    <lineage>
        <taxon>Eukaryota</taxon>
        <taxon>Fungi</taxon>
        <taxon>Dikarya</taxon>
        <taxon>Ascomycota</taxon>
        <taxon>Pezizomycotina</taxon>
        <taxon>Dothideomycetes</taxon>
        <taxon>Pleosporomycetidae</taxon>
        <taxon>Pleosporales</taxon>
        <taxon>Dothidotthiaceae</taxon>
        <taxon>Dothidotthia</taxon>
    </lineage>
</organism>
<dbReference type="GO" id="GO:0120104">
    <property type="term" value="C:mitotic actomyosin contractile ring, proximal layer"/>
    <property type="evidence" value="ECO:0007669"/>
    <property type="project" value="UniProtKB-ARBA"/>
</dbReference>
<feature type="compositionally biased region" description="Low complexity" evidence="8">
    <location>
        <begin position="1122"/>
        <end position="1131"/>
    </location>
</feature>
<feature type="compositionally biased region" description="Low complexity" evidence="8">
    <location>
        <begin position="1165"/>
        <end position="1176"/>
    </location>
</feature>
<evidence type="ECO:0000259" key="10">
    <source>
        <dbReference type="PROSITE" id="PS51741"/>
    </source>
</evidence>
<dbReference type="CDD" id="cd00174">
    <property type="entry name" value="SH3"/>
    <property type="match status" value="1"/>
</dbReference>
<feature type="compositionally biased region" description="Polar residues" evidence="8">
    <location>
        <begin position="827"/>
        <end position="848"/>
    </location>
</feature>
<feature type="compositionally biased region" description="Basic and acidic residues" evidence="8">
    <location>
        <begin position="555"/>
        <end position="564"/>
    </location>
</feature>
<dbReference type="RefSeq" id="XP_033527753.1">
    <property type="nucleotide sequence ID" value="XM_033665494.1"/>
</dbReference>
<feature type="compositionally biased region" description="Basic and acidic residues" evidence="8">
    <location>
        <begin position="1457"/>
        <end position="1468"/>
    </location>
</feature>
<feature type="compositionally biased region" description="Low complexity" evidence="8">
    <location>
        <begin position="689"/>
        <end position="704"/>
    </location>
</feature>
<dbReference type="OrthoDB" id="27823at2759"/>
<dbReference type="Gene3D" id="2.30.30.40">
    <property type="entry name" value="SH3 Domains"/>
    <property type="match status" value="1"/>
</dbReference>
<dbReference type="PROSITE" id="PS51741">
    <property type="entry name" value="F_BAR"/>
    <property type="match status" value="1"/>
</dbReference>
<evidence type="ECO:0000256" key="8">
    <source>
        <dbReference type="SAM" id="MobiDB-lite"/>
    </source>
</evidence>
<evidence type="ECO:0000259" key="9">
    <source>
        <dbReference type="PROSITE" id="PS50002"/>
    </source>
</evidence>